<dbReference type="STRING" id="237561.A0A1D8PPY7"/>
<sequence length="225" mass="24819">MTLSISYILEMIQLSILFVFEQLRRITVPNPEKYTPQIESNKIATPLTLPTPDTSIDEGVVNQDSFVNTIILYACIVVVFSVGLVSVLKREPHRVAEMDLRVQLPPSTASSIVTSSPSSLAAPIPEPLIKTPTYETILPEIFEFSPLERTPSITSSNYSLNSTIDTTRDFKYTYRGESPALHLLNFSANSPSRSTIVSQVVSEETVNASFTASDSSSDSLRRLKS</sequence>
<accession>A0A1D8PPY7</accession>
<dbReference type="SMR" id="A0A1D8PPY7"/>
<organism evidence="3 4">
    <name type="scientific">Candida albicans (strain SC5314 / ATCC MYA-2876)</name>
    <name type="common">Yeast</name>
    <dbReference type="NCBI Taxonomy" id="237561"/>
    <lineage>
        <taxon>Eukaryota</taxon>
        <taxon>Fungi</taxon>
        <taxon>Dikarya</taxon>
        <taxon>Ascomycota</taxon>
        <taxon>Saccharomycotina</taxon>
        <taxon>Pichiomycetes</taxon>
        <taxon>Debaryomycetaceae</taxon>
        <taxon>Candida/Lodderomyces clade</taxon>
        <taxon>Candida</taxon>
    </lineage>
</organism>
<dbReference type="InParanoid" id="A0A1D8PPY7"/>
<keyword evidence="1" id="KW-0812">Transmembrane</keyword>
<dbReference type="KEGG" id="cal:CAALFM_C602760WA"/>
<dbReference type="GeneID" id="3639218"/>
<keyword evidence="1" id="KW-1133">Transmembrane helix</keyword>
<keyword evidence="4" id="KW-1185">Reference proteome</keyword>
<dbReference type="OrthoDB" id="10360183at2759"/>
<evidence type="ECO:0000313" key="4">
    <source>
        <dbReference type="Proteomes" id="UP000000559"/>
    </source>
</evidence>
<evidence type="ECO:0000313" key="3">
    <source>
        <dbReference type="EMBL" id="AOW30208.1"/>
    </source>
</evidence>
<dbReference type="EMBL" id="CP017628">
    <property type="protein sequence ID" value="AOW30208.1"/>
    <property type="molecule type" value="Genomic_DNA"/>
</dbReference>
<reference evidence="3 4" key="2">
    <citation type="journal article" date="2007" name="Genome Biol.">
        <title>Assembly of the Candida albicans genome into sixteen supercontigs aligned on the eight chromosomes.</title>
        <authorList>
            <person name="van het Hoog M."/>
            <person name="Rast T.J."/>
            <person name="Martchenko M."/>
            <person name="Grindle S."/>
            <person name="Dignard D."/>
            <person name="Hogues H."/>
            <person name="Cuomo C."/>
            <person name="Berriman M."/>
            <person name="Scherer S."/>
            <person name="Magee B.B."/>
            <person name="Whiteway M."/>
            <person name="Chibana H."/>
            <person name="Nantel A."/>
            <person name="Magee P.T."/>
        </authorList>
    </citation>
    <scope>GENOME REANNOTATION</scope>
    <source>
        <strain evidence="4">SC5314 / ATCC MYA-2876</strain>
    </source>
</reference>
<dbReference type="VEuPathDB" id="FungiDB:C6_02760W_A"/>
<evidence type="ECO:0000256" key="1">
    <source>
        <dbReference type="SAM" id="Phobius"/>
    </source>
</evidence>
<dbReference type="CGD" id="CAL0000198824">
    <property type="gene designation" value="orf19.12995"/>
</dbReference>
<keyword evidence="1" id="KW-0472">Membrane</keyword>
<gene>
    <name evidence="3" type="ordered locus">CAALFM_C602760WA</name>
    <name evidence="2" type="ordered locus">orf19.12995</name>
</gene>
<evidence type="ECO:0000313" key="2">
    <source>
        <dbReference type="CGD" id="CAL0000198824"/>
    </source>
</evidence>
<proteinExistence type="predicted"/>
<protein>
    <submittedName>
        <fullName evidence="3">Uncharacterized protein</fullName>
    </submittedName>
</protein>
<dbReference type="Proteomes" id="UP000000559">
    <property type="component" value="Chromosome 6"/>
</dbReference>
<dbReference type="AlphaFoldDB" id="A0A1D8PPY7"/>
<reference evidence="3 4" key="1">
    <citation type="journal article" date="2004" name="Proc. Natl. Acad. Sci. U.S.A.">
        <title>The diploid genome sequence of Candida albicans.</title>
        <authorList>
            <person name="Jones T."/>
            <person name="Federspiel N.A."/>
            <person name="Chibana H."/>
            <person name="Dungan J."/>
            <person name="Kalman S."/>
            <person name="Magee B.B."/>
            <person name="Newport G."/>
            <person name="Thorstenson Y.R."/>
            <person name="Agabian N."/>
            <person name="Magee P.T."/>
            <person name="Davis R.W."/>
            <person name="Scherer S."/>
        </authorList>
    </citation>
    <scope>NUCLEOTIDE SEQUENCE [LARGE SCALE GENOMIC DNA]</scope>
    <source>
        <strain evidence="4">SC5314 / ATCC MYA-2876</strain>
    </source>
</reference>
<reference evidence="3 4" key="3">
    <citation type="journal article" date="2013" name="Genome Biol.">
        <title>Assembly of a phased diploid Candida albicans genome facilitates allele-specific measurements and provides a simple model for repeat and indel structure.</title>
        <authorList>
            <person name="Muzzey D."/>
            <person name="Schwartz K."/>
            <person name="Weissman J.S."/>
            <person name="Sherlock G."/>
        </authorList>
    </citation>
    <scope>NUCLEOTIDE SEQUENCE [LARGE SCALE GENOMIC DNA]</scope>
    <source>
        <strain evidence="4">SC5314 / ATCC MYA-2876</strain>
    </source>
</reference>
<feature type="transmembrane region" description="Helical" evidence="1">
    <location>
        <begin position="70"/>
        <end position="88"/>
    </location>
</feature>
<name>A0A1D8PPY7_CANAL</name>
<dbReference type="RefSeq" id="XP_719112.1">
    <property type="nucleotide sequence ID" value="XM_714019.1"/>
</dbReference>